<gene>
    <name evidence="10" type="primary">nuoK</name>
    <name evidence="11" type="ORF">BBW65_03555</name>
</gene>
<evidence type="ECO:0000256" key="7">
    <source>
        <dbReference type="ARBA" id="ARBA00022967"/>
    </source>
</evidence>
<evidence type="ECO:0000256" key="1">
    <source>
        <dbReference type="ARBA" id="ARBA00002378"/>
    </source>
</evidence>
<dbReference type="FunFam" id="1.10.287.3510:FF:000001">
    <property type="entry name" value="NADH-quinone oxidoreductase subunit K"/>
    <property type="match status" value="1"/>
</dbReference>
<protein>
    <recommendedName>
        <fullName evidence="10">NADH-quinone oxidoreductase subunit K</fullName>
        <ecNumber evidence="10">7.1.1.-</ecNumber>
    </recommendedName>
    <alternativeName>
        <fullName evidence="10">NADH dehydrogenase I subunit K</fullName>
    </alternativeName>
    <alternativeName>
        <fullName evidence="10">NDH-1 subunit K</fullName>
    </alternativeName>
</protein>
<dbReference type="HAMAP" id="MF_01456">
    <property type="entry name" value="NDH1_NuoK"/>
    <property type="match status" value="1"/>
</dbReference>
<reference evidence="12" key="1">
    <citation type="submission" date="2016-07" db="EMBL/GenBank/DDBJ databases">
        <authorList>
            <person name="Florea S."/>
            <person name="Webb J.S."/>
            <person name="Jaromczyk J."/>
            <person name="Schardl C.L."/>
        </authorList>
    </citation>
    <scope>NUCLEOTIDE SEQUENCE [LARGE SCALE GENOMIC DNA]</scope>
    <source>
        <strain evidence="12">MIT 01-6242</strain>
    </source>
</reference>
<comment type="function">
    <text evidence="1 10">NDH-1 shuttles electrons from NADH, via FMN and iron-sulfur (Fe-S) centers, to quinones in the respiratory chain. The immediate electron acceptor for the enzyme in this species is believed to be ubiquinone. Couples the redox reaction to proton translocation (for every two electrons transferred, four hydrogen ions are translocated across the cytoplasmic membrane), and thus conserves the redox energy in a proton gradient.</text>
</comment>
<comment type="catalytic activity">
    <reaction evidence="10">
        <text>a quinone + NADH + 5 H(+)(in) = a quinol + NAD(+) + 4 H(+)(out)</text>
        <dbReference type="Rhea" id="RHEA:57888"/>
        <dbReference type="ChEBI" id="CHEBI:15378"/>
        <dbReference type="ChEBI" id="CHEBI:24646"/>
        <dbReference type="ChEBI" id="CHEBI:57540"/>
        <dbReference type="ChEBI" id="CHEBI:57945"/>
        <dbReference type="ChEBI" id="CHEBI:132124"/>
    </reaction>
</comment>
<dbReference type="Gene3D" id="1.10.287.3510">
    <property type="match status" value="1"/>
</dbReference>
<dbReference type="PANTHER" id="PTHR11434:SF16">
    <property type="entry name" value="NADH-UBIQUINONE OXIDOREDUCTASE CHAIN 4L"/>
    <property type="match status" value="1"/>
</dbReference>
<keyword evidence="10" id="KW-0520">NAD</keyword>
<dbReference type="NCBIfam" id="NF004320">
    <property type="entry name" value="PRK05715.1-2"/>
    <property type="match status" value="1"/>
</dbReference>
<keyword evidence="4 10" id="KW-0813">Transport</keyword>
<evidence type="ECO:0000313" key="12">
    <source>
        <dbReference type="Proteomes" id="UP000092884"/>
    </source>
</evidence>
<keyword evidence="12" id="KW-1185">Reference proteome</keyword>
<proteinExistence type="inferred from homology"/>
<comment type="similarity">
    <text evidence="3 10">Belongs to the complex I subunit 4L family.</text>
</comment>
<feature type="transmembrane region" description="Helical" evidence="10">
    <location>
        <begin position="59"/>
        <end position="82"/>
    </location>
</feature>
<keyword evidence="8 10" id="KW-1133">Transmembrane helix</keyword>
<dbReference type="AlphaFoldDB" id="A0A1B1U599"/>
<evidence type="ECO:0000256" key="3">
    <source>
        <dbReference type="ARBA" id="ARBA00010519"/>
    </source>
</evidence>
<keyword evidence="10" id="KW-1003">Cell membrane</keyword>
<comment type="subcellular location">
    <subcellularLocation>
        <location evidence="10">Cell membrane</location>
        <topology evidence="10">Multi-pass membrane protein</topology>
    </subcellularLocation>
    <subcellularLocation>
        <location evidence="2">Membrane</location>
        <topology evidence="2">Multi-pass membrane protein</topology>
    </subcellularLocation>
</comment>
<accession>A0A1B1U599</accession>
<evidence type="ECO:0000256" key="2">
    <source>
        <dbReference type="ARBA" id="ARBA00004141"/>
    </source>
</evidence>
<keyword evidence="5 10" id="KW-0812">Transmembrane</keyword>
<keyword evidence="9 10" id="KW-0472">Membrane</keyword>
<dbReference type="Pfam" id="PF00420">
    <property type="entry name" value="Oxidored_q2"/>
    <property type="match status" value="1"/>
</dbReference>
<sequence length="102" mass="11405">MFKLYLLVALILFCIGTLGVLVRKNIFTIFMSIELMLNAVALMFAVFARENLNLDGHVIVMLIIALAAAEASFGLALIVLLYKKKQSLRITDFNVLKDKNVD</sequence>
<dbReference type="GO" id="GO:0030964">
    <property type="term" value="C:NADH dehydrogenase complex"/>
    <property type="evidence" value="ECO:0007669"/>
    <property type="project" value="TreeGrafter"/>
</dbReference>
<name>A0A1B1U599_9HELI</name>
<evidence type="ECO:0000256" key="8">
    <source>
        <dbReference type="ARBA" id="ARBA00022989"/>
    </source>
</evidence>
<evidence type="ECO:0000256" key="10">
    <source>
        <dbReference type="HAMAP-Rule" id="MF_01456"/>
    </source>
</evidence>
<dbReference type="Proteomes" id="UP000092884">
    <property type="component" value="Chromosome"/>
</dbReference>
<evidence type="ECO:0000256" key="6">
    <source>
        <dbReference type="ARBA" id="ARBA00022719"/>
    </source>
</evidence>
<dbReference type="STRING" id="222136.BBW65_03555"/>
<evidence type="ECO:0000256" key="4">
    <source>
        <dbReference type="ARBA" id="ARBA00022448"/>
    </source>
</evidence>
<dbReference type="KEGG" id="het:BBW65_03555"/>
<evidence type="ECO:0000256" key="5">
    <source>
        <dbReference type="ARBA" id="ARBA00022692"/>
    </source>
</evidence>
<dbReference type="InterPro" id="IPR039428">
    <property type="entry name" value="NUOK/Mnh_C1-like"/>
</dbReference>
<dbReference type="RefSeq" id="WP_066339807.1">
    <property type="nucleotide sequence ID" value="NZ_CP016503.1"/>
</dbReference>
<dbReference type="GO" id="GO:0050136">
    <property type="term" value="F:NADH dehydrogenase (quinone) (non-electrogenic) activity"/>
    <property type="evidence" value="ECO:0007669"/>
    <property type="project" value="UniProtKB-UniRule"/>
</dbReference>
<keyword evidence="7 10" id="KW-1278">Translocase</keyword>
<evidence type="ECO:0000313" key="11">
    <source>
        <dbReference type="EMBL" id="ANV97930.1"/>
    </source>
</evidence>
<dbReference type="InterPro" id="IPR001133">
    <property type="entry name" value="NADH_UbQ_OxRdtase_chain4L/K"/>
</dbReference>
<evidence type="ECO:0000256" key="9">
    <source>
        <dbReference type="ARBA" id="ARBA00023136"/>
    </source>
</evidence>
<dbReference type="GO" id="GO:0005886">
    <property type="term" value="C:plasma membrane"/>
    <property type="evidence" value="ECO:0007669"/>
    <property type="project" value="UniProtKB-SubCell"/>
</dbReference>
<dbReference type="PANTHER" id="PTHR11434">
    <property type="entry name" value="NADH-UBIQUINONE OXIDOREDUCTASE SUBUNIT ND4L"/>
    <property type="match status" value="1"/>
</dbReference>
<dbReference type="GO" id="GO:0042773">
    <property type="term" value="P:ATP synthesis coupled electron transport"/>
    <property type="evidence" value="ECO:0007669"/>
    <property type="project" value="InterPro"/>
</dbReference>
<dbReference type="OrthoDB" id="9810120at2"/>
<organism evidence="11 12">
    <name type="scientific">Helicobacter enhydrae</name>
    <dbReference type="NCBI Taxonomy" id="222136"/>
    <lineage>
        <taxon>Bacteria</taxon>
        <taxon>Pseudomonadati</taxon>
        <taxon>Campylobacterota</taxon>
        <taxon>Epsilonproteobacteria</taxon>
        <taxon>Campylobacterales</taxon>
        <taxon>Helicobacteraceae</taxon>
        <taxon>Helicobacter</taxon>
    </lineage>
</organism>
<keyword evidence="6 10" id="KW-0874">Quinone</keyword>
<feature type="transmembrane region" description="Helical" evidence="10">
    <location>
        <begin position="29"/>
        <end position="47"/>
    </location>
</feature>
<dbReference type="EMBL" id="CP016503">
    <property type="protein sequence ID" value="ANV97930.1"/>
    <property type="molecule type" value="Genomic_DNA"/>
</dbReference>
<keyword evidence="10" id="KW-0830">Ubiquinone</keyword>
<dbReference type="EC" id="7.1.1.-" evidence="10"/>
<comment type="subunit">
    <text evidence="10">NDH-1 is composed of 14 different subunits. Subunits NuoA, H, J, K, L, M, N constitute the membrane sector of the complex.</text>
</comment>
<feature type="transmembrane region" description="Helical" evidence="10">
    <location>
        <begin position="6"/>
        <end position="22"/>
    </location>
</feature>
<dbReference type="GO" id="GO:0048038">
    <property type="term" value="F:quinone binding"/>
    <property type="evidence" value="ECO:0007669"/>
    <property type="project" value="UniProtKB-KW"/>
</dbReference>